<name>B4W5H3_9CYAN</name>
<evidence type="ECO:0000313" key="1">
    <source>
        <dbReference type="EMBL" id="EDX70571.1"/>
    </source>
</evidence>
<dbReference type="STRING" id="118168.MC7420_1233"/>
<dbReference type="GO" id="GO:0006281">
    <property type="term" value="P:DNA repair"/>
    <property type="evidence" value="ECO:0007669"/>
    <property type="project" value="TreeGrafter"/>
</dbReference>
<dbReference type="NCBIfam" id="TIGR01509">
    <property type="entry name" value="HAD-SF-IA-v3"/>
    <property type="match status" value="1"/>
</dbReference>
<gene>
    <name evidence="1" type="ORF">MC7420_1233</name>
</gene>
<dbReference type="Gene3D" id="3.40.50.1000">
    <property type="entry name" value="HAD superfamily/HAD-like"/>
    <property type="match status" value="1"/>
</dbReference>
<dbReference type="EMBL" id="DS989890">
    <property type="protein sequence ID" value="EDX70571.1"/>
    <property type="molecule type" value="Genomic_DNA"/>
</dbReference>
<dbReference type="HOGENOM" id="CLU_045011_19_2_3"/>
<dbReference type="GO" id="GO:0005829">
    <property type="term" value="C:cytosol"/>
    <property type="evidence" value="ECO:0007669"/>
    <property type="project" value="TreeGrafter"/>
</dbReference>
<dbReference type="Gene3D" id="1.10.150.240">
    <property type="entry name" value="Putative phosphatase, domain 2"/>
    <property type="match status" value="1"/>
</dbReference>
<dbReference type="SFLD" id="SFLDG01129">
    <property type="entry name" value="C1.5:_HAD__Beta-PGM__Phosphata"/>
    <property type="match status" value="1"/>
</dbReference>
<dbReference type="SFLD" id="SFLDG01135">
    <property type="entry name" value="C1.5.6:_HAD__Beta-PGM__Phospha"/>
    <property type="match status" value="1"/>
</dbReference>
<organism evidence="1 2">
    <name type="scientific">Coleofasciculus chthonoplastes PCC 7420</name>
    <dbReference type="NCBI Taxonomy" id="118168"/>
    <lineage>
        <taxon>Bacteria</taxon>
        <taxon>Bacillati</taxon>
        <taxon>Cyanobacteriota</taxon>
        <taxon>Cyanophyceae</taxon>
        <taxon>Coleofasciculales</taxon>
        <taxon>Coleofasciculaceae</taxon>
        <taxon>Coleofasciculus</taxon>
    </lineage>
</organism>
<dbReference type="PANTHER" id="PTHR43434">
    <property type="entry name" value="PHOSPHOGLYCOLATE PHOSPHATASE"/>
    <property type="match status" value="1"/>
</dbReference>
<dbReference type="SUPFAM" id="SSF56784">
    <property type="entry name" value="HAD-like"/>
    <property type="match status" value="1"/>
</dbReference>
<dbReference type="PANTHER" id="PTHR43434:SF16">
    <property type="entry name" value="BLL8046 PROTEIN"/>
    <property type="match status" value="1"/>
</dbReference>
<protein>
    <submittedName>
        <fullName evidence="1">Haloacid dehalogenase-like hydrolase, putative</fullName>
    </submittedName>
</protein>
<evidence type="ECO:0000313" key="2">
    <source>
        <dbReference type="Proteomes" id="UP000003835"/>
    </source>
</evidence>
<dbReference type="InterPro" id="IPR006439">
    <property type="entry name" value="HAD-SF_hydro_IA"/>
</dbReference>
<reference evidence="1 2" key="1">
    <citation type="submission" date="2008-07" db="EMBL/GenBank/DDBJ databases">
        <authorList>
            <person name="Tandeau de Marsac N."/>
            <person name="Ferriera S."/>
            <person name="Johnson J."/>
            <person name="Kravitz S."/>
            <person name="Beeson K."/>
            <person name="Sutton G."/>
            <person name="Rogers Y.-H."/>
            <person name="Friedman R."/>
            <person name="Frazier M."/>
            <person name="Venter J.C."/>
        </authorList>
    </citation>
    <scope>NUCLEOTIDE SEQUENCE [LARGE SCALE GENOMIC DNA]</scope>
    <source>
        <strain evidence="1 2">PCC 7420</strain>
    </source>
</reference>
<dbReference type="InterPro" id="IPR041492">
    <property type="entry name" value="HAD_2"/>
</dbReference>
<dbReference type="InterPro" id="IPR023198">
    <property type="entry name" value="PGP-like_dom2"/>
</dbReference>
<dbReference type="Pfam" id="PF13419">
    <property type="entry name" value="HAD_2"/>
    <property type="match status" value="1"/>
</dbReference>
<dbReference type="Proteomes" id="UP000003835">
    <property type="component" value="Unassembled WGS sequence"/>
</dbReference>
<dbReference type="SFLD" id="SFLDS00003">
    <property type="entry name" value="Haloacid_Dehalogenase"/>
    <property type="match status" value="1"/>
</dbReference>
<sequence length="220" mass="24508">MPKAVIFDVDGTLVDSVDLHAQAWVKAFKQFGYDVPYDKIRHQIGKGSNYIIPVFIPQAEFERIGEDIATYRKEFYQENLLSQVRPFEGVRQLFERLKLDGKKVVVASSARTETLTHYKKLLEIEDLVDGATSTDDVEKSKPHPDIFQAALDKLDGVTPQDAIVVGDSPYDAQAACKINLDVIGVLCGGFSEAELKEAGCMKVYQNPADLLDNYHQSPLA</sequence>
<accession>B4W5H3</accession>
<dbReference type="AlphaFoldDB" id="B4W5H3"/>
<keyword evidence="1" id="KW-0378">Hydrolase</keyword>
<dbReference type="OrthoDB" id="9797743at2"/>
<keyword evidence="2" id="KW-1185">Reference proteome</keyword>
<dbReference type="eggNOG" id="COG0546">
    <property type="taxonomic scope" value="Bacteria"/>
</dbReference>
<dbReference type="NCBIfam" id="TIGR01549">
    <property type="entry name" value="HAD-SF-IA-v1"/>
    <property type="match status" value="1"/>
</dbReference>
<dbReference type="GO" id="GO:0008967">
    <property type="term" value="F:phosphoglycolate phosphatase activity"/>
    <property type="evidence" value="ECO:0007669"/>
    <property type="project" value="TreeGrafter"/>
</dbReference>
<dbReference type="InterPro" id="IPR036412">
    <property type="entry name" value="HAD-like_sf"/>
</dbReference>
<dbReference type="RefSeq" id="WP_006106647.1">
    <property type="nucleotide sequence ID" value="NZ_DS989890.1"/>
</dbReference>
<dbReference type="InterPro" id="IPR050155">
    <property type="entry name" value="HAD-like_hydrolase_sf"/>
</dbReference>
<dbReference type="InterPro" id="IPR023214">
    <property type="entry name" value="HAD_sf"/>
</dbReference>
<proteinExistence type="predicted"/>